<feature type="domain" description="DUF4142" evidence="2">
    <location>
        <begin position="31"/>
        <end position="170"/>
    </location>
</feature>
<dbReference type="PANTHER" id="PTHR38593:SF1">
    <property type="entry name" value="BLR2558 PROTEIN"/>
    <property type="match status" value="1"/>
</dbReference>
<dbReference type="PANTHER" id="PTHR38593">
    <property type="entry name" value="BLR2558 PROTEIN"/>
    <property type="match status" value="1"/>
</dbReference>
<dbReference type="InParanoid" id="W0RG50"/>
<dbReference type="Proteomes" id="UP000019151">
    <property type="component" value="Chromosome"/>
</dbReference>
<dbReference type="EMBL" id="CP007128">
    <property type="protein sequence ID" value="AHG88373.1"/>
    <property type="molecule type" value="Genomic_DNA"/>
</dbReference>
<dbReference type="KEGG" id="gba:J421_0836"/>
<feature type="signal peptide" evidence="1">
    <location>
        <begin position="1"/>
        <end position="21"/>
    </location>
</feature>
<dbReference type="eggNOG" id="COG3652">
    <property type="taxonomic scope" value="Bacteria"/>
</dbReference>
<dbReference type="HOGENOM" id="CLU_079636_3_0_0"/>
<dbReference type="Pfam" id="PF13628">
    <property type="entry name" value="DUF4142"/>
    <property type="match status" value="1"/>
</dbReference>
<dbReference type="RefSeq" id="WP_025409913.1">
    <property type="nucleotide sequence ID" value="NZ_CP007128.1"/>
</dbReference>
<evidence type="ECO:0000313" key="3">
    <source>
        <dbReference type="EMBL" id="AHG88373.1"/>
    </source>
</evidence>
<dbReference type="InterPro" id="IPR012347">
    <property type="entry name" value="Ferritin-like"/>
</dbReference>
<keyword evidence="1" id="KW-0732">Signal</keyword>
<proteinExistence type="predicted"/>
<gene>
    <name evidence="3" type="ORF">J421_0836</name>
</gene>
<keyword evidence="4" id="KW-1185">Reference proteome</keyword>
<name>W0RG50_9BACT</name>
<reference evidence="3 4" key="1">
    <citation type="journal article" date="2014" name="Genome Announc.">
        <title>Genome Sequence and Methylome of Soil Bacterium Gemmatirosa kalamazoonensis KBS708T, a Member of the Rarely Cultivated Gemmatimonadetes Phylum.</title>
        <authorList>
            <person name="Debruyn J.M."/>
            <person name="Radosevich M."/>
            <person name="Wommack K.E."/>
            <person name="Polson S.W."/>
            <person name="Hauser L.J."/>
            <person name="Fawaz M.N."/>
            <person name="Korlach J."/>
            <person name="Tsai Y.C."/>
        </authorList>
    </citation>
    <scope>NUCLEOTIDE SEQUENCE [LARGE SCALE GENOMIC DNA]</scope>
    <source>
        <strain evidence="3 4">KBS708</strain>
    </source>
</reference>
<dbReference type="InterPro" id="IPR025419">
    <property type="entry name" value="DUF4142"/>
</dbReference>
<dbReference type="OrthoDB" id="883203at2"/>
<sequence>MRTRTISLVAALALVAGTAVAARPALAQVDDPTICAIFDAANTWDIQTGQLAAERGSSKEVRDFGAMLARDHKQVRQLGRDLATKLHVTPTPPKDFALAKAHVDAMKTLRGLHGKAFDKAFLDHEVAYHQAVIDAVSTTLLPSTKNAELKDLEQKVAPAFAAHRDAAKNLLAKAN</sequence>
<accession>W0RG50</accession>
<feature type="chain" id="PRO_5004794068" description="DUF4142 domain-containing protein" evidence="1">
    <location>
        <begin position="22"/>
        <end position="175"/>
    </location>
</feature>
<evidence type="ECO:0000259" key="2">
    <source>
        <dbReference type="Pfam" id="PF13628"/>
    </source>
</evidence>
<protein>
    <recommendedName>
        <fullName evidence="2">DUF4142 domain-containing protein</fullName>
    </recommendedName>
</protein>
<evidence type="ECO:0000313" key="4">
    <source>
        <dbReference type="Proteomes" id="UP000019151"/>
    </source>
</evidence>
<dbReference type="AlphaFoldDB" id="W0RG50"/>
<dbReference type="STRING" id="861299.J421_0836"/>
<dbReference type="Gene3D" id="1.20.1260.10">
    <property type="match status" value="1"/>
</dbReference>
<evidence type="ECO:0000256" key="1">
    <source>
        <dbReference type="SAM" id="SignalP"/>
    </source>
</evidence>
<organism evidence="3 4">
    <name type="scientific">Gemmatirosa kalamazoonensis</name>
    <dbReference type="NCBI Taxonomy" id="861299"/>
    <lineage>
        <taxon>Bacteria</taxon>
        <taxon>Pseudomonadati</taxon>
        <taxon>Gemmatimonadota</taxon>
        <taxon>Gemmatimonadia</taxon>
        <taxon>Gemmatimonadales</taxon>
        <taxon>Gemmatimonadaceae</taxon>
        <taxon>Gemmatirosa</taxon>
    </lineage>
</organism>